<dbReference type="KEGG" id="saci:Sinac_1659"/>
<gene>
    <name evidence="1" type="ordered locus">Sinac_1659</name>
</gene>
<sequence length="319" mass="35886">MVFIGHSDPKLPEIEQPPLAGFMRNYRMGVYGDGKPVILADLYIKREFQDLVSEFPRRSVEIFRKTTPHGFIDSLALLKRAPERDLGLVTYSKTDEIERVECDCHDQHCCNPRNSIAVGLQDLATQKRGGNMALRNVENYIRSRASRTGTSPKTTVTPTTRYAGLSSRLANIAAEQKATQAATRAEQARIASLNSRLDRVDTMLKESRDRAAQQARKPVLEELAERYSVPDDQIERYSRIGSDTAFQDAIDDAKEQYATRPTPAGRPFSDPLAELGEPLDTREIDRYIKTNKIEVQSLEDATRAVEGYIAARKVGKIRK</sequence>
<reference evidence="1 2" key="1">
    <citation type="submission" date="2012-02" db="EMBL/GenBank/DDBJ databases">
        <title>Complete sequence of chromosome of Singulisphaera acidiphila DSM 18658.</title>
        <authorList>
            <consortium name="US DOE Joint Genome Institute (JGI-PGF)"/>
            <person name="Lucas S."/>
            <person name="Copeland A."/>
            <person name="Lapidus A."/>
            <person name="Glavina del Rio T."/>
            <person name="Dalin E."/>
            <person name="Tice H."/>
            <person name="Bruce D."/>
            <person name="Goodwin L."/>
            <person name="Pitluck S."/>
            <person name="Peters L."/>
            <person name="Ovchinnikova G."/>
            <person name="Chertkov O."/>
            <person name="Kyrpides N."/>
            <person name="Mavromatis K."/>
            <person name="Ivanova N."/>
            <person name="Brettin T."/>
            <person name="Detter J.C."/>
            <person name="Han C."/>
            <person name="Larimer F."/>
            <person name="Land M."/>
            <person name="Hauser L."/>
            <person name="Markowitz V."/>
            <person name="Cheng J.-F."/>
            <person name="Hugenholtz P."/>
            <person name="Woyke T."/>
            <person name="Wu D."/>
            <person name="Tindall B."/>
            <person name="Pomrenke H."/>
            <person name="Brambilla E."/>
            <person name="Klenk H.-P."/>
            <person name="Eisen J.A."/>
        </authorList>
    </citation>
    <scope>NUCLEOTIDE SEQUENCE [LARGE SCALE GENOMIC DNA]</scope>
    <source>
        <strain evidence="2">ATCC BAA-1392 / DSM 18658 / VKM B-2454 / MOB10</strain>
    </source>
</reference>
<accession>L0D9W7</accession>
<evidence type="ECO:0000313" key="1">
    <source>
        <dbReference type="EMBL" id="AGA26037.1"/>
    </source>
</evidence>
<proteinExistence type="predicted"/>
<organism evidence="1 2">
    <name type="scientific">Singulisphaera acidiphila (strain ATCC BAA-1392 / DSM 18658 / VKM B-2454 / MOB10)</name>
    <dbReference type="NCBI Taxonomy" id="886293"/>
    <lineage>
        <taxon>Bacteria</taxon>
        <taxon>Pseudomonadati</taxon>
        <taxon>Planctomycetota</taxon>
        <taxon>Planctomycetia</taxon>
        <taxon>Isosphaerales</taxon>
        <taxon>Isosphaeraceae</taxon>
        <taxon>Singulisphaera</taxon>
    </lineage>
</organism>
<dbReference type="STRING" id="886293.Sinac_1659"/>
<dbReference type="Proteomes" id="UP000010798">
    <property type="component" value="Chromosome"/>
</dbReference>
<name>L0D9W7_SINAD</name>
<evidence type="ECO:0000313" key="2">
    <source>
        <dbReference type="Proteomes" id="UP000010798"/>
    </source>
</evidence>
<dbReference type="HOGENOM" id="CLU_871250_0_0_0"/>
<dbReference type="AlphaFoldDB" id="L0D9W7"/>
<protein>
    <submittedName>
        <fullName evidence="1">Uncharacterized protein</fullName>
    </submittedName>
</protein>
<dbReference type="EMBL" id="CP003364">
    <property type="protein sequence ID" value="AGA26037.1"/>
    <property type="molecule type" value="Genomic_DNA"/>
</dbReference>
<keyword evidence="2" id="KW-1185">Reference proteome</keyword>